<comment type="caution">
    <text evidence="1">The sequence shown here is derived from an EMBL/GenBank/DDBJ whole genome shotgun (WGS) entry which is preliminary data.</text>
</comment>
<proteinExistence type="predicted"/>
<name>A0A814GL54_9BILA</name>
<dbReference type="EMBL" id="CAJNOC010003785">
    <property type="protein sequence ID" value="CAF0997761.1"/>
    <property type="molecule type" value="Genomic_DNA"/>
</dbReference>
<dbReference type="AlphaFoldDB" id="A0A814GL54"/>
<evidence type="ECO:0000313" key="1">
    <source>
        <dbReference type="EMBL" id="CAF0997761.1"/>
    </source>
</evidence>
<protein>
    <submittedName>
        <fullName evidence="1">Uncharacterized protein</fullName>
    </submittedName>
</protein>
<dbReference type="Proteomes" id="UP000663879">
    <property type="component" value="Unassembled WGS sequence"/>
</dbReference>
<reference evidence="1" key="1">
    <citation type="submission" date="2021-02" db="EMBL/GenBank/DDBJ databases">
        <authorList>
            <person name="Nowell W R."/>
        </authorList>
    </citation>
    <scope>NUCLEOTIDE SEQUENCE</scope>
    <source>
        <strain evidence="1">Ploen Becks lab</strain>
    </source>
</reference>
<organism evidence="1 2">
    <name type="scientific">Brachionus calyciflorus</name>
    <dbReference type="NCBI Taxonomy" id="104777"/>
    <lineage>
        <taxon>Eukaryota</taxon>
        <taxon>Metazoa</taxon>
        <taxon>Spiralia</taxon>
        <taxon>Gnathifera</taxon>
        <taxon>Rotifera</taxon>
        <taxon>Eurotatoria</taxon>
        <taxon>Monogononta</taxon>
        <taxon>Pseudotrocha</taxon>
        <taxon>Ploima</taxon>
        <taxon>Brachionidae</taxon>
        <taxon>Brachionus</taxon>
    </lineage>
</organism>
<keyword evidence="2" id="KW-1185">Reference proteome</keyword>
<sequence>MVLTDTSKTIKAFYNEIDNHLLKSGIPTDIKSNNIFKEIKPFIWNHHQSDIRTNNNVEGFNSTYNRHVRTVHPNIFLLINFLKEQQAYALIDYERIKQSQAVRPVSKIQVEIQLTLELKKVQHRGSKLENIYFEDDLFPLIDQQETLNLQPVYPHHLNQIAEVYSSIEQIQTVFDEPPYQIEIIEREETYELDEEVEINEIAVVGEPVQIAELEQPVQIAELEKPVQMAELEQPVQQVEIFQIVQTQQPEITFKTLTFVPTVSRLPRLAEILKYIGLNNLDDEEVDYIGMISNKQALTKINSERELIKKERAQIEKLIEYRISPINEKQIVEEVHKIWETSGLSKRIRNSQCDKKKRLKISKKE</sequence>
<gene>
    <name evidence="1" type="ORF">OXX778_LOCUS16245</name>
</gene>
<evidence type="ECO:0000313" key="2">
    <source>
        <dbReference type="Proteomes" id="UP000663879"/>
    </source>
</evidence>
<accession>A0A814GL54</accession>